<accession>A0A6L8W887</accession>
<name>A0A6L8W887_9PROT</name>
<feature type="transmembrane region" description="Helical" evidence="1">
    <location>
        <begin position="159"/>
        <end position="178"/>
    </location>
</feature>
<feature type="transmembrane region" description="Helical" evidence="1">
    <location>
        <begin position="185"/>
        <end position="204"/>
    </location>
</feature>
<proteinExistence type="predicted"/>
<evidence type="ECO:0000259" key="2">
    <source>
        <dbReference type="SMART" id="SM00014"/>
    </source>
</evidence>
<gene>
    <name evidence="3" type="ORF">GQE98_09505</name>
</gene>
<evidence type="ECO:0000313" key="4">
    <source>
        <dbReference type="Proteomes" id="UP000476030"/>
    </source>
</evidence>
<keyword evidence="4" id="KW-1185">Reference proteome</keyword>
<dbReference type="Gene3D" id="1.20.144.10">
    <property type="entry name" value="Phosphatidic acid phosphatase type 2/haloperoxidase"/>
    <property type="match status" value="1"/>
</dbReference>
<dbReference type="CDD" id="cd01610">
    <property type="entry name" value="PAP2_like"/>
    <property type="match status" value="1"/>
</dbReference>
<protein>
    <submittedName>
        <fullName evidence="3">Phosphatase PAP2 family protein</fullName>
    </submittedName>
</protein>
<feature type="transmembrane region" description="Helical" evidence="1">
    <location>
        <begin position="16"/>
        <end position="38"/>
    </location>
</feature>
<dbReference type="RefSeq" id="WP_161315411.1">
    <property type="nucleotide sequence ID" value="NZ_WTUW01000002.1"/>
</dbReference>
<organism evidence="3 4">
    <name type="scientific">Sneathiella litorea</name>
    <dbReference type="NCBI Taxonomy" id="2606216"/>
    <lineage>
        <taxon>Bacteria</taxon>
        <taxon>Pseudomonadati</taxon>
        <taxon>Pseudomonadota</taxon>
        <taxon>Alphaproteobacteria</taxon>
        <taxon>Sneathiellales</taxon>
        <taxon>Sneathiellaceae</taxon>
        <taxon>Sneathiella</taxon>
    </lineage>
</organism>
<evidence type="ECO:0000256" key="1">
    <source>
        <dbReference type="SAM" id="Phobius"/>
    </source>
</evidence>
<dbReference type="Pfam" id="PF01569">
    <property type="entry name" value="PAP2"/>
    <property type="match status" value="1"/>
</dbReference>
<dbReference type="EMBL" id="WTUW01000002">
    <property type="protein sequence ID" value="MZR30869.1"/>
    <property type="molecule type" value="Genomic_DNA"/>
</dbReference>
<feature type="domain" description="Phosphatidic acid phosphatase type 2/haloperoxidase" evidence="2">
    <location>
        <begin position="110"/>
        <end position="225"/>
    </location>
</feature>
<keyword evidence="1" id="KW-0472">Membrane</keyword>
<feature type="transmembrane region" description="Helical" evidence="1">
    <location>
        <begin position="210"/>
        <end position="231"/>
    </location>
</feature>
<feature type="transmembrane region" description="Helical" evidence="1">
    <location>
        <begin position="104"/>
        <end position="124"/>
    </location>
</feature>
<evidence type="ECO:0000313" key="3">
    <source>
        <dbReference type="EMBL" id="MZR30869.1"/>
    </source>
</evidence>
<dbReference type="AlphaFoldDB" id="A0A6L8W887"/>
<sequence>MSLSPASNTTSFRSRVTILIICTLLAVLLLVSGLTGLYETVWKSIDTGIFRSLNSTITPDGFLTHFWAWTNSKTFDYATFVAMLGICVYMVLSSERQERIPVMARIGAITFLILIALLISKKVIGDFHHPSPGLALASFNNINDFITGYTVKTSTDNSFPGDHAMTSALFAGGVILLFRNRPAIAVLSVLLMIFVSVPRLAGGGHWFTDVILGGGAACLILLPWLTVIPLVDWIEKVLNWGWDKAPAFLKR</sequence>
<dbReference type="SMART" id="SM00014">
    <property type="entry name" value="acidPPc"/>
    <property type="match status" value="1"/>
</dbReference>
<dbReference type="InterPro" id="IPR036938">
    <property type="entry name" value="PAP2/HPO_sf"/>
</dbReference>
<dbReference type="Proteomes" id="UP000476030">
    <property type="component" value="Unassembled WGS sequence"/>
</dbReference>
<comment type="caution">
    <text evidence="3">The sequence shown here is derived from an EMBL/GenBank/DDBJ whole genome shotgun (WGS) entry which is preliminary data.</text>
</comment>
<dbReference type="SUPFAM" id="SSF48317">
    <property type="entry name" value="Acid phosphatase/Vanadium-dependent haloperoxidase"/>
    <property type="match status" value="1"/>
</dbReference>
<keyword evidence="1" id="KW-1133">Transmembrane helix</keyword>
<dbReference type="InterPro" id="IPR000326">
    <property type="entry name" value="PAP2/HPO"/>
</dbReference>
<feature type="transmembrane region" description="Helical" evidence="1">
    <location>
        <begin position="74"/>
        <end position="92"/>
    </location>
</feature>
<reference evidence="3 4" key="1">
    <citation type="submission" date="2019-12" db="EMBL/GenBank/DDBJ databases">
        <title>Snethiella sp. nov. sp. isolated from sea sand.</title>
        <authorList>
            <person name="Kim J."/>
            <person name="Jeong S.E."/>
            <person name="Jung H.S."/>
            <person name="Jeon C.O."/>
        </authorList>
    </citation>
    <scope>NUCLEOTIDE SEQUENCE [LARGE SCALE GENOMIC DNA]</scope>
    <source>
        <strain evidence="3 4">DP05</strain>
    </source>
</reference>
<keyword evidence="1" id="KW-0812">Transmembrane</keyword>